<protein>
    <recommendedName>
        <fullName evidence="4">RRM domain-containing protein</fullName>
    </recommendedName>
</protein>
<gene>
    <name evidence="2" type="ORF">AMS68_000886</name>
</gene>
<dbReference type="AlphaFoldDB" id="A0A6H0XL65"/>
<feature type="compositionally biased region" description="Polar residues" evidence="1">
    <location>
        <begin position="38"/>
        <end position="50"/>
    </location>
</feature>
<dbReference type="Proteomes" id="UP000503462">
    <property type="component" value="Chromosome 1"/>
</dbReference>
<proteinExistence type="predicted"/>
<dbReference type="OrthoDB" id="5374349at2759"/>
<dbReference type="SUPFAM" id="SSF54928">
    <property type="entry name" value="RNA-binding domain, RBD"/>
    <property type="match status" value="1"/>
</dbReference>
<keyword evidence="3" id="KW-1185">Reference proteome</keyword>
<name>A0A6H0XL65_9PEZI</name>
<accession>A0A6H0XL65</accession>
<sequence>MADDKKAAVSFDDIIKAGRKKRENERLAQEIFGKRRSSTPGNASKKSNLGASLASRVGVTKRPASLSRAPSSQSRVPQADRDLTNRPHQKSAQGKAPRNDGPSEARNARNNGPSTAGGRNASHNNVGLSFKGAAGGPYIVMASNFAPGTTAADIESVMTSVGGEVTYCRLVASSPTVIAEMGFREKSGADTVIGTFNNKKADGRLLYVYMKDSGAPAGAPSVKQSAQAQPEPQQVEHEQYDGDEAMDIDENARSREAENKLREERRGGGREPRDGQDVFPSGPRNTRAFAQDDDYYYNNNRAPAPAQGGYQDGRYGFSGGGGGYGGRGRYYDDRRGYGGRGGQQWRN</sequence>
<evidence type="ECO:0000256" key="1">
    <source>
        <dbReference type="SAM" id="MobiDB-lite"/>
    </source>
</evidence>
<organism evidence="2 3">
    <name type="scientific">Peltaster fructicola</name>
    <dbReference type="NCBI Taxonomy" id="286661"/>
    <lineage>
        <taxon>Eukaryota</taxon>
        <taxon>Fungi</taxon>
        <taxon>Dikarya</taxon>
        <taxon>Ascomycota</taxon>
        <taxon>Pezizomycotina</taxon>
        <taxon>Dothideomycetes</taxon>
        <taxon>Dothideomycetes incertae sedis</taxon>
        <taxon>Peltaster</taxon>
    </lineage>
</organism>
<dbReference type="GO" id="GO:0003676">
    <property type="term" value="F:nucleic acid binding"/>
    <property type="evidence" value="ECO:0007669"/>
    <property type="project" value="InterPro"/>
</dbReference>
<feature type="region of interest" description="Disordered" evidence="1">
    <location>
        <begin position="1"/>
        <end position="123"/>
    </location>
</feature>
<feature type="compositionally biased region" description="Basic and acidic residues" evidence="1">
    <location>
        <begin position="250"/>
        <end position="276"/>
    </location>
</feature>
<feature type="region of interest" description="Disordered" evidence="1">
    <location>
        <begin position="216"/>
        <end position="347"/>
    </location>
</feature>
<reference evidence="2 3" key="1">
    <citation type="journal article" date="2016" name="Sci. Rep.">
        <title>Peltaster fructicola genome reveals evolution from an invasive phytopathogen to an ectophytic parasite.</title>
        <authorList>
            <person name="Xu C."/>
            <person name="Chen H."/>
            <person name="Gleason M.L."/>
            <person name="Xu J.R."/>
            <person name="Liu H."/>
            <person name="Zhang R."/>
            <person name="Sun G."/>
        </authorList>
    </citation>
    <scope>NUCLEOTIDE SEQUENCE [LARGE SCALE GENOMIC DNA]</scope>
    <source>
        <strain evidence="2 3">LNHT1506</strain>
    </source>
</reference>
<feature type="compositionally biased region" description="Polar residues" evidence="1">
    <location>
        <begin position="222"/>
        <end position="232"/>
    </location>
</feature>
<evidence type="ECO:0008006" key="4">
    <source>
        <dbReference type="Google" id="ProtNLM"/>
    </source>
</evidence>
<dbReference type="EMBL" id="CP051139">
    <property type="protein sequence ID" value="QIW95368.1"/>
    <property type="molecule type" value="Genomic_DNA"/>
</dbReference>
<evidence type="ECO:0000313" key="3">
    <source>
        <dbReference type="Proteomes" id="UP000503462"/>
    </source>
</evidence>
<feature type="compositionally biased region" description="Gly residues" evidence="1">
    <location>
        <begin position="338"/>
        <end position="347"/>
    </location>
</feature>
<feature type="compositionally biased region" description="Basic and acidic residues" evidence="1">
    <location>
        <begin position="97"/>
        <end position="107"/>
    </location>
</feature>
<feature type="compositionally biased region" description="Gly residues" evidence="1">
    <location>
        <begin position="316"/>
        <end position="328"/>
    </location>
</feature>
<evidence type="ECO:0000313" key="2">
    <source>
        <dbReference type="EMBL" id="QIW95368.1"/>
    </source>
</evidence>
<dbReference type="InterPro" id="IPR035979">
    <property type="entry name" value="RBD_domain_sf"/>
</dbReference>